<gene>
    <name evidence="1" type="ORF">O9570_23685</name>
</gene>
<accession>A0A9X3L2I5</accession>
<reference evidence="1" key="1">
    <citation type="submission" date="2022-12" db="EMBL/GenBank/DDBJ databases">
        <authorList>
            <person name="Voronina O.L."/>
            <person name="Kunda M.S."/>
            <person name="Ryzhova N."/>
            <person name="Aksenova E.I."/>
        </authorList>
    </citation>
    <scope>NUCLEOTIDE SEQUENCE</scope>
    <source>
        <strain evidence="1">SCCH136:Ach223948</strain>
    </source>
</reference>
<dbReference type="EMBL" id="JAPZVI010000025">
    <property type="protein sequence ID" value="MCZ8404481.1"/>
    <property type="molecule type" value="Genomic_DNA"/>
</dbReference>
<dbReference type="Proteomes" id="UP001141992">
    <property type="component" value="Unassembled WGS sequence"/>
</dbReference>
<protein>
    <submittedName>
        <fullName evidence="1">Uncharacterized protein</fullName>
    </submittedName>
</protein>
<organism evidence="1 2">
    <name type="scientific">Alcaligenes xylosoxydans xylosoxydans</name>
    <name type="common">Achromobacter xylosoxidans</name>
    <dbReference type="NCBI Taxonomy" id="85698"/>
    <lineage>
        <taxon>Bacteria</taxon>
        <taxon>Pseudomonadati</taxon>
        <taxon>Pseudomonadota</taxon>
        <taxon>Betaproteobacteria</taxon>
        <taxon>Burkholderiales</taxon>
        <taxon>Alcaligenaceae</taxon>
        <taxon>Achromobacter</taxon>
    </lineage>
</organism>
<name>A0A9X3L2I5_ALCXX</name>
<proteinExistence type="predicted"/>
<evidence type="ECO:0000313" key="1">
    <source>
        <dbReference type="EMBL" id="MCZ8404481.1"/>
    </source>
</evidence>
<comment type="caution">
    <text evidence="1">The sequence shown here is derived from an EMBL/GenBank/DDBJ whole genome shotgun (WGS) entry which is preliminary data.</text>
</comment>
<sequence>MNNEPVNKYFGTPMSEWIARVPNELGVDAVGLWQIIPVGADHFGLSGAELEDFSRRCIVALLEKGAVPVRPAPSPIFWEPDSAYQGSHEDIARQVVDEWKSNKLVPDHDGLWFCLPGDCTA</sequence>
<dbReference type="AlphaFoldDB" id="A0A9X3L2I5"/>
<evidence type="ECO:0000313" key="2">
    <source>
        <dbReference type="Proteomes" id="UP001141992"/>
    </source>
</evidence>
<dbReference type="RefSeq" id="WP_127913731.1">
    <property type="nucleotide sequence ID" value="NZ_CYTD01000024.1"/>
</dbReference>